<evidence type="ECO:0000313" key="2">
    <source>
        <dbReference type="EMBL" id="GES20537.1"/>
    </source>
</evidence>
<dbReference type="InterPro" id="IPR038109">
    <property type="entry name" value="DNA_bind_recomb_sf"/>
</dbReference>
<proteinExistence type="predicted"/>
<dbReference type="Pfam" id="PF00239">
    <property type="entry name" value="Resolvase"/>
    <property type="match status" value="1"/>
</dbReference>
<gene>
    <name evidence="2" type="ORF">Aple_034330</name>
</gene>
<dbReference type="GO" id="GO:0000150">
    <property type="term" value="F:DNA strand exchange activity"/>
    <property type="evidence" value="ECO:0007669"/>
    <property type="project" value="InterPro"/>
</dbReference>
<feature type="domain" description="Recombinase" evidence="1">
    <location>
        <begin position="173"/>
        <end position="299"/>
    </location>
</feature>
<dbReference type="Gene3D" id="3.90.1750.20">
    <property type="entry name" value="Putative Large Serine Recombinase, Chain B, Domain 2"/>
    <property type="match status" value="1"/>
</dbReference>
<dbReference type="AlphaFoldDB" id="A0A5M3XG21"/>
<name>A0A5M3XG21_9ACTN</name>
<dbReference type="PANTHER" id="PTHR30461">
    <property type="entry name" value="DNA-INVERTASE FROM LAMBDOID PROPHAGE"/>
    <property type="match status" value="1"/>
</dbReference>
<dbReference type="GO" id="GO:0003677">
    <property type="term" value="F:DNA binding"/>
    <property type="evidence" value="ECO:0007669"/>
    <property type="project" value="InterPro"/>
</dbReference>
<evidence type="ECO:0000313" key="3">
    <source>
        <dbReference type="Proteomes" id="UP000377595"/>
    </source>
</evidence>
<reference evidence="2 3" key="1">
    <citation type="submission" date="2019-10" db="EMBL/GenBank/DDBJ databases">
        <title>Whole genome shotgun sequence of Acrocarpospora pleiomorpha NBRC 16267.</title>
        <authorList>
            <person name="Ichikawa N."/>
            <person name="Kimura A."/>
            <person name="Kitahashi Y."/>
            <person name="Komaki H."/>
            <person name="Oguchi A."/>
        </authorList>
    </citation>
    <scope>NUCLEOTIDE SEQUENCE [LARGE SCALE GENOMIC DNA]</scope>
    <source>
        <strain evidence="2 3">NBRC 16267</strain>
    </source>
</reference>
<dbReference type="InterPro" id="IPR006119">
    <property type="entry name" value="Resolv_N"/>
</dbReference>
<protein>
    <submittedName>
        <fullName evidence="2">Serine recombinase</fullName>
    </submittedName>
</protein>
<sequence length="501" mass="55018">MNRAILLPRISDADDGETAGVDDQLRRLRVFAEANGWTIAHEIIENDTSAFKRRKIKLPNGRHELRTVRPGFRQALELLAAGKADILVARDLDRAMRDPRDLEDLIDVCETSKGRVKARSISGSLRLDTDADVTMARVMVAMANKSSRDTARRVSDARERQAMAGEFGGGRRPYGFESDGVTVREGEAAIIRRMGDVVLLSNFGETDAKGKPLGPSLASIARELQTEGIPTADGKTWTAPTVRDILVRPRNAGLMVHKSGTGRKKYTRDDVVGRAPWAAIIPEDEFWIIAGKLNDPNRRTNTAGVAPKWLGSGVYGCPCGAVVRVSGSSGKRDRPVYTCGTRGEGTHANCPQADLDALVEGVAVVWLATYASDYITPRPGVDVGAIRAKISTLKAQRAEVGRDRDDRLIDRAEYVDRVKRINVQIEDLDGQLADMAEQSEFAEFADVATEEDAWRVWKGLGITRQRELVKKIMTVTLKPTGRGWRGTIDQRVSIEPVTPKA</sequence>
<accession>A0A5M3XG21</accession>
<dbReference type="RefSeq" id="WP_155345578.1">
    <property type="nucleotide sequence ID" value="NZ_BAAAHM010000025.1"/>
</dbReference>
<dbReference type="SMART" id="SM00857">
    <property type="entry name" value="Resolvase"/>
    <property type="match status" value="1"/>
</dbReference>
<dbReference type="InterPro" id="IPR011109">
    <property type="entry name" value="DNA_bind_recombinase_dom"/>
</dbReference>
<dbReference type="PANTHER" id="PTHR30461:SF23">
    <property type="entry name" value="DNA RECOMBINASE-RELATED"/>
    <property type="match status" value="1"/>
</dbReference>
<evidence type="ECO:0000259" key="1">
    <source>
        <dbReference type="PROSITE" id="PS51737"/>
    </source>
</evidence>
<dbReference type="Gene3D" id="3.40.50.1390">
    <property type="entry name" value="Resolvase, N-terminal catalytic domain"/>
    <property type="match status" value="1"/>
</dbReference>
<dbReference type="InterPro" id="IPR050639">
    <property type="entry name" value="SSR_resolvase"/>
</dbReference>
<keyword evidence="3" id="KW-1185">Reference proteome</keyword>
<dbReference type="EMBL" id="BLAF01000017">
    <property type="protein sequence ID" value="GES20537.1"/>
    <property type="molecule type" value="Genomic_DNA"/>
</dbReference>
<dbReference type="InterPro" id="IPR036162">
    <property type="entry name" value="Resolvase-like_N_sf"/>
</dbReference>
<dbReference type="Pfam" id="PF07508">
    <property type="entry name" value="Recombinase"/>
    <property type="match status" value="1"/>
</dbReference>
<dbReference type="PROSITE" id="PS51737">
    <property type="entry name" value="RECOMBINASE_DNA_BIND"/>
    <property type="match status" value="1"/>
</dbReference>
<dbReference type="Proteomes" id="UP000377595">
    <property type="component" value="Unassembled WGS sequence"/>
</dbReference>
<dbReference type="SUPFAM" id="SSF53041">
    <property type="entry name" value="Resolvase-like"/>
    <property type="match status" value="1"/>
</dbReference>
<organism evidence="2 3">
    <name type="scientific">Acrocarpospora pleiomorpha</name>
    <dbReference type="NCBI Taxonomy" id="90975"/>
    <lineage>
        <taxon>Bacteria</taxon>
        <taxon>Bacillati</taxon>
        <taxon>Actinomycetota</taxon>
        <taxon>Actinomycetes</taxon>
        <taxon>Streptosporangiales</taxon>
        <taxon>Streptosporangiaceae</taxon>
        <taxon>Acrocarpospora</taxon>
    </lineage>
</organism>
<dbReference type="CDD" id="cd00338">
    <property type="entry name" value="Ser_Recombinase"/>
    <property type="match status" value="1"/>
</dbReference>
<dbReference type="OrthoDB" id="4500247at2"/>
<comment type="caution">
    <text evidence="2">The sequence shown here is derived from an EMBL/GenBank/DDBJ whole genome shotgun (WGS) entry which is preliminary data.</text>
</comment>